<protein>
    <recommendedName>
        <fullName evidence="1">Phosphorylase b kinase regulatory subunit</fullName>
    </recommendedName>
</protein>
<sequence length="110" mass="12313">SIYEPLRLSNLQRDDEPLWEKLDRYYSAVKTTILNYQSPTTGLFPIKTCPTCKDAKVRDSLYCAAGSWALAMAYSLLISSLTAFLLTPSAPLNDWLLTASVFQTRLSSLT</sequence>
<dbReference type="GO" id="GO:0005964">
    <property type="term" value="C:phosphorylase kinase complex"/>
    <property type="evidence" value="ECO:0007669"/>
    <property type="project" value="TreeGrafter"/>
</dbReference>
<dbReference type="Proteomes" id="UP000646548">
    <property type="component" value="Unassembled WGS sequence"/>
</dbReference>
<comment type="subcellular location">
    <subcellularLocation>
        <location evidence="1">Cell membrane</location>
        <topology evidence="1">Lipid-anchor</topology>
        <orientation evidence="1">Cytoplasmic side</orientation>
    </subcellularLocation>
</comment>
<keyword evidence="1" id="KW-0112">Calmodulin-binding</keyword>
<name>A0A834BWZ1_ORYME</name>
<keyword evidence="2" id="KW-1133">Transmembrane helix</keyword>
<comment type="function">
    <text evidence="1">Phosphorylase b kinase catalyzes the phosphorylation of serine in certain substrates, including troponin I.</text>
</comment>
<keyword evidence="1" id="KW-0321">Glycogen metabolism</keyword>
<keyword evidence="1 2" id="KW-0472">Membrane</keyword>
<keyword evidence="2" id="KW-0812">Transmembrane</keyword>
<gene>
    <name evidence="3" type="ORF">FQA47_004016</name>
</gene>
<accession>A0A834BWZ1</accession>
<keyword evidence="1" id="KW-0119">Carbohydrate metabolism</keyword>
<evidence type="ECO:0000256" key="2">
    <source>
        <dbReference type="SAM" id="Phobius"/>
    </source>
</evidence>
<dbReference type="InterPro" id="IPR008734">
    <property type="entry name" value="PHK_A/B_su"/>
</dbReference>
<keyword evidence="1" id="KW-0449">Lipoprotein</keyword>
<evidence type="ECO:0000313" key="4">
    <source>
        <dbReference type="Proteomes" id="UP000646548"/>
    </source>
</evidence>
<dbReference type="GO" id="GO:0005516">
    <property type="term" value="F:calmodulin binding"/>
    <property type="evidence" value="ECO:0007669"/>
    <property type="project" value="UniProtKB-KW"/>
</dbReference>
<dbReference type="AlphaFoldDB" id="A0A834BWZ1"/>
<comment type="similarity">
    <text evidence="1">Belongs to the phosphorylase b kinase regulatory chain family.</text>
</comment>
<feature type="non-terminal residue" evidence="3">
    <location>
        <position position="1"/>
    </location>
</feature>
<dbReference type="PANTHER" id="PTHR10749">
    <property type="entry name" value="PHOSPHORYLASE B KINASE REGULATORY SUBUNIT"/>
    <property type="match status" value="1"/>
</dbReference>
<dbReference type="PANTHER" id="PTHR10749:SF8">
    <property type="entry name" value="PHOSPHORYLASE B KINASE REGULATORY SUBUNIT BETA"/>
    <property type="match status" value="1"/>
</dbReference>
<keyword evidence="1" id="KW-0636">Prenylation</keyword>
<dbReference type="UniPathway" id="UPA00163"/>
<evidence type="ECO:0000256" key="1">
    <source>
        <dbReference type="RuleBase" id="RU364123"/>
    </source>
</evidence>
<reference evidence="3" key="1">
    <citation type="journal article" name="BMC Genomics">
        <title>Long-read sequencing and de novo genome assembly of marine medaka (Oryzias melastigma).</title>
        <authorList>
            <person name="Liang P."/>
            <person name="Saqib H.S.A."/>
            <person name="Ni X."/>
            <person name="Shen Y."/>
        </authorList>
    </citation>
    <scope>NUCLEOTIDE SEQUENCE</scope>
    <source>
        <strain evidence="3">Bigg-433</strain>
    </source>
</reference>
<comment type="caution">
    <text evidence="3">The sequence shown here is derived from an EMBL/GenBank/DDBJ whole genome shotgun (WGS) entry which is preliminary data.</text>
</comment>
<proteinExistence type="inferred from homology"/>
<keyword evidence="1" id="KW-1003">Cell membrane</keyword>
<evidence type="ECO:0000313" key="3">
    <source>
        <dbReference type="EMBL" id="KAF6715811.1"/>
    </source>
</evidence>
<dbReference type="GO" id="GO:0005886">
    <property type="term" value="C:plasma membrane"/>
    <property type="evidence" value="ECO:0007669"/>
    <property type="project" value="UniProtKB-SubCell"/>
</dbReference>
<comment type="pathway">
    <text evidence="1">Glycan biosynthesis; glycogen metabolism.</text>
</comment>
<dbReference type="GO" id="GO:0005977">
    <property type="term" value="P:glycogen metabolic process"/>
    <property type="evidence" value="ECO:0007669"/>
    <property type="project" value="UniProtKB-UniPathway"/>
</dbReference>
<organism evidence="3 4">
    <name type="scientific">Oryzias melastigma</name>
    <name type="common">Marine medaka</name>
    <dbReference type="NCBI Taxonomy" id="30732"/>
    <lineage>
        <taxon>Eukaryota</taxon>
        <taxon>Metazoa</taxon>
        <taxon>Chordata</taxon>
        <taxon>Craniata</taxon>
        <taxon>Vertebrata</taxon>
        <taxon>Euteleostomi</taxon>
        <taxon>Actinopterygii</taxon>
        <taxon>Neopterygii</taxon>
        <taxon>Teleostei</taxon>
        <taxon>Neoteleostei</taxon>
        <taxon>Acanthomorphata</taxon>
        <taxon>Ovalentaria</taxon>
        <taxon>Atherinomorphae</taxon>
        <taxon>Beloniformes</taxon>
        <taxon>Adrianichthyidae</taxon>
        <taxon>Oryziinae</taxon>
        <taxon>Oryzias</taxon>
    </lineage>
</organism>
<dbReference type="EMBL" id="WKFB01001026">
    <property type="protein sequence ID" value="KAF6715811.1"/>
    <property type="molecule type" value="Genomic_DNA"/>
</dbReference>
<feature type="transmembrane region" description="Helical" evidence="2">
    <location>
        <begin position="61"/>
        <end position="86"/>
    </location>
</feature>